<name>A0A140G0R8_ISKNV</name>
<reference evidence="7" key="4">
    <citation type="submission" date="2020-11" db="EMBL/GenBank/DDBJ databases">
        <title>Complete Genome Sequences of Infectious Spleen and Kidney Necrosis Virus Isolated from Farmed Albino Rainbow Sharks Epalzeorhynchos frenatus in the United States.</title>
        <authorList>
            <person name="Koda S.A."/>
            <person name="Subramaniam K."/>
            <person name="Pouder D.B."/>
            <person name="Yanong R.P."/>
            <person name="Frasca S.Jr."/>
            <person name="Popov V.L."/>
            <person name="Waltzek T.B."/>
        </authorList>
    </citation>
    <scope>NUCLEOTIDE SEQUENCE [LARGE SCALE GENOMIC DNA]</scope>
</reference>
<protein>
    <submittedName>
        <fullName evidence="4">ORF096</fullName>
    </submittedName>
    <submittedName>
        <fullName evidence="1">ORF105R</fullName>
    </submittedName>
</protein>
<organism evidence="1 6">
    <name type="scientific">Infectious spleen and kidney necrosis virus</name>
    <name type="common">ISKNV</name>
    <dbReference type="NCBI Taxonomy" id="180170"/>
    <lineage>
        <taxon>Viruses</taxon>
        <taxon>Varidnaviria</taxon>
        <taxon>Bamfordvirae</taxon>
        <taxon>Nucleocytoviricota</taxon>
        <taxon>Megaviricetes</taxon>
        <taxon>Pimascovirales</taxon>
        <taxon>Pimascovirales incertae sedis</taxon>
        <taxon>Iridoviridae</taxon>
        <taxon>Alphairidovirinae</taxon>
        <taxon>Megalocytivirus</taxon>
        <taxon>Megalocytivirus pagrus1</taxon>
    </lineage>
</organism>
<evidence type="ECO:0000313" key="2">
    <source>
        <dbReference type="EMBL" id="QPO16343.1"/>
    </source>
</evidence>
<sequence>MGTHTSTVKHTGTCIFMPIMSHACTRLTNTSRTAVTKLLGTSLHKVLCCVRMIYCSMTDCVICTFPYAGATMFMGTHILRCTT</sequence>
<evidence type="ECO:0000313" key="1">
    <source>
        <dbReference type="EMBL" id="AMM04501.1"/>
    </source>
</evidence>
<organismHost>
    <name type="scientific">Siniperca chuatsi</name>
    <name type="common">Mandarin fish</name>
    <dbReference type="NCBI Taxonomy" id="119488"/>
</organismHost>
<accession>A0A140G0R8</accession>
<evidence type="ECO:0000313" key="5">
    <source>
        <dbReference type="EMBL" id="QXE50911.1"/>
    </source>
</evidence>
<reference evidence="5" key="6">
    <citation type="submission" date="2021-02" db="EMBL/GenBank/DDBJ databases">
        <authorList>
            <person name="Fusianto C.K."/>
            <person name="Hick P.M."/>
            <person name="Murwantoko M."/>
            <person name="Herlambang A."/>
            <person name="Whittington R.J."/>
            <person name="Becker J.A."/>
        </authorList>
    </citation>
    <scope>NUCLEOTIDE SEQUENCE</scope>
    <source>
        <strain evidence="5">Bali/ Hybrid-grouper/2016/SVC-18-072</strain>
        <strain evidence="4">Bali/Hybrid-grouper/2016/SVC-18-009</strain>
    </source>
</reference>
<dbReference type="EMBL" id="KT781098">
    <property type="protein sequence ID" value="AMM04501.1"/>
    <property type="molecule type" value="Genomic_DNA"/>
</dbReference>
<dbReference type="Proteomes" id="UP000152407">
    <property type="component" value="Segment"/>
</dbReference>
<evidence type="ECO:0000313" key="4">
    <source>
        <dbReference type="EMBL" id="QXE50789.1"/>
    </source>
</evidence>
<evidence type="ECO:0000313" key="7">
    <source>
        <dbReference type="Proteomes" id="UP000595028"/>
    </source>
</evidence>
<dbReference type="Proteomes" id="UP000693957">
    <property type="component" value="Segment"/>
</dbReference>
<dbReference type="Proteomes" id="UP000594914">
    <property type="component" value="Genome"/>
</dbReference>
<dbReference type="EMBL" id="MW273354">
    <property type="protein sequence ID" value="QPO16463.1"/>
    <property type="molecule type" value="Genomic_DNA"/>
</dbReference>
<gene>
    <name evidence="4" type="primary">96</name>
    <name evidence="2" type="synonym">ORF95</name>
</gene>
<proteinExistence type="predicted"/>
<dbReference type="Proteomes" id="UP000693973">
    <property type="component" value="Segment"/>
</dbReference>
<reference evidence="6" key="2">
    <citation type="submission" date="2015-09" db="EMBL/GenBank/DDBJ databases">
        <authorList>
            <person name="Wen C.-M."/>
            <person name="Hong J.-R."/>
        </authorList>
    </citation>
    <scope>NUCLEOTIDE SEQUENCE [LARGE SCALE GENOMIC DNA]</scope>
</reference>
<dbReference type="KEGG" id="vg:935335"/>
<reference evidence="4" key="5">
    <citation type="journal article" date="2021" name="Aquac Rep">
        <title>Outbreak investigation attributes Infectious spleen and kidney necrosis virus as a necessary cause of a mortality epidemic in farmed grouper (Epinephelus spp.) in Bali, Indonesia.</title>
        <authorList>
            <person name="Fusianto C."/>
            <person name="Hick P.M."/>
            <person name="Murwantoko"/>
            <person name="Herlambang A."/>
            <person name="Whittington R.J."/>
            <person name="Becker J.A."/>
        </authorList>
    </citation>
    <scope>NUCLEOTIDE SEQUENCE</scope>
    <source>
        <strain evidence="5">Bali/ Hybrid-grouper/2016/SVC-18-072</strain>
        <strain evidence="4">Bali/Hybrid-grouper/2016/SVC-18-009</strain>
    </source>
</reference>
<dbReference type="EMBL" id="MW273353">
    <property type="protein sequence ID" value="QPO16343.1"/>
    <property type="molecule type" value="Genomic_DNA"/>
</dbReference>
<reference evidence="1" key="1">
    <citation type="submission" date="2015-09" db="EMBL/GenBank/DDBJ databases">
        <authorList>
            <person name="Jackson K.R."/>
            <person name="Lunt B.L."/>
            <person name="Fisher J.N.B."/>
            <person name="Gardner A.V."/>
            <person name="Bailey M.E."/>
            <person name="Deus L.M."/>
            <person name="Earl A.S."/>
            <person name="Gibby P.D."/>
            <person name="Hartmann K.A."/>
            <person name="Liu J.E."/>
            <person name="Manci A.M."/>
            <person name="Nielsen D.A."/>
            <person name="Solomon M.B."/>
            <person name="Breakwell D.P."/>
            <person name="Burnett S.H."/>
            <person name="Grose J.H."/>
        </authorList>
    </citation>
    <scope>NUCLEOTIDE SEQUENCE [LARGE SCALE GENOMIC DNA]</scope>
    <source>
        <strain evidence="1">RSIV-Ku</strain>
    </source>
</reference>
<evidence type="ECO:0000313" key="6">
    <source>
        <dbReference type="Proteomes" id="UP000152407"/>
    </source>
</evidence>
<evidence type="ECO:0000313" key="3">
    <source>
        <dbReference type="EMBL" id="QPO16463.1"/>
    </source>
</evidence>
<dbReference type="Proteomes" id="UP000595028">
    <property type="component" value="Segment"/>
</dbReference>
<organismHost>
    <name type="scientific">Synchiropus splendidus</name>
    <name type="common">Mandarinfish</name>
    <name type="synonym">Callionymus splendidus</name>
    <dbReference type="NCBI Taxonomy" id="270530"/>
</organismHost>
<reference evidence="2" key="3">
    <citation type="submission" date="2020-11" db="EMBL/GenBank/DDBJ databases">
        <title>Complete Genome Sequences of Infectious Spleen and Kidney Necrosis Virus Isolated from Farmed Albino Rainbow Sharks Epalzeorhynchos frenatus in the United States.</title>
        <authorList>
            <person name="Koda S.A."/>
            <person name="Subramaniam K."/>
            <person name="Pouder D.B."/>
            <person name="Yanong R.P."/>
            <person name="Frasca S. Jr"/>
            <person name="Popov V.L."/>
            <person name="Waltzek T.B."/>
        </authorList>
    </citation>
    <scope>NUCLEOTIDE SEQUENCE</scope>
    <source>
        <strain evidence="2">EFIV-2018</strain>
        <strain evidence="3">EFIV-2019</strain>
    </source>
</reference>
<dbReference type="EMBL" id="MW464172">
    <property type="protein sequence ID" value="QXE50789.1"/>
    <property type="molecule type" value="Genomic_DNA"/>
</dbReference>
<dbReference type="RefSeq" id="NP_612320.1">
    <property type="nucleotide sequence ID" value="NC_003494.1"/>
</dbReference>
<dbReference type="EMBL" id="MW557381">
    <property type="protein sequence ID" value="QXE50911.1"/>
    <property type="molecule type" value="Genomic_DNA"/>
</dbReference>